<dbReference type="GeneID" id="36380720"/>
<proteinExistence type="predicted"/>
<gene>
    <name evidence="1 3 4" type="ORF">SRAE_2000300800</name>
</gene>
<name>A0A090LLD4_STRRB</name>
<evidence type="ECO:0000313" key="4">
    <source>
        <dbReference type="WormBase" id="SRAE_2000300800"/>
    </source>
</evidence>
<reference evidence="3" key="2">
    <citation type="submission" date="2020-12" db="UniProtKB">
        <authorList>
            <consortium name="WormBaseParasite"/>
        </authorList>
    </citation>
    <scope>IDENTIFICATION</scope>
</reference>
<dbReference type="EMBL" id="LN609529">
    <property type="protein sequence ID" value="CEF68350.1"/>
    <property type="molecule type" value="Genomic_DNA"/>
</dbReference>
<accession>A0A090LLD4</accession>
<evidence type="ECO:0000313" key="1">
    <source>
        <dbReference type="EMBL" id="CEF68350.1"/>
    </source>
</evidence>
<keyword evidence="2" id="KW-1185">Reference proteome</keyword>
<dbReference type="RefSeq" id="XP_024507550.1">
    <property type="nucleotide sequence ID" value="XM_024654150.1"/>
</dbReference>
<organism evidence="1">
    <name type="scientific">Strongyloides ratti</name>
    <name type="common">Parasitic roundworm</name>
    <dbReference type="NCBI Taxonomy" id="34506"/>
    <lineage>
        <taxon>Eukaryota</taxon>
        <taxon>Metazoa</taxon>
        <taxon>Ecdysozoa</taxon>
        <taxon>Nematoda</taxon>
        <taxon>Chromadorea</taxon>
        <taxon>Rhabditida</taxon>
        <taxon>Tylenchina</taxon>
        <taxon>Panagrolaimomorpha</taxon>
        <taxon>Strongyloidoidea</taxon>
        <taxon>Strongyloididae</taxon>
        <taxon>Strongyloides</taxon>
    </lineage>
</organism>
<dbReference type="WormBase" id="SRAE_2000300800">
    <property type="protein sequence ID" value="SRP04298"/>
    <property type="gene ID" value="WBGene00263227"/>
</dbReference>
<reference evidence="1 2" key="1">
    <citation type="submission" date="2014-09" db="EMBL/GenBank/DDBJ databases">
        <authorList>
            <person name="Martin A.A."/>
        </authorList>
    </citation>
    <scope>NUCLEOTIDE SEQUENCE</scope>
    <source>
        <strain evidence="2">ED321</strain>
        <strain evidence="1">ED321 Heterogonic</strain>
    </source>
</reference>
<dbReference type="CTD" id="36380720"/>
<dbReference type="Proteomes" id="UP000035682">
    <property type="component" value="Unplaced"/>
</dbReference>
<protein>
    <submittedName>
        <fullName evidence="1 3">Uncharacterized protein</fullName>
    </submittedName>
</protein>
<dbReference type="WBParaSite" id="SRAE_2000300800.1">
    <property type="protein sequence ID" value="SRAE_2000300800.1"/>
    <property type="gene ID" value="WBGene00263227"/>
</dbReference>
<evidence type="ECO:0000313" key="2">
    <source>
        <dbReference type="Proteomes" id="UP000035682"/>
    </source>
</evidence>
<dbReference type="AlphaFoldDB" id="A0A090LLD4"/>
<evidence type="ECO:0000313" key="3">
    <source>
        <dbReference type="WBParaSite" id="SRAE_2000300800.1"/>
    </source>
</evidence>
<sequence>MAFLTSDQHWNNLAEKNKKSLFMEESDFALINIIPGEFPQYAGDCPNVLRQVADINDISNIPNDDINKINNDKKNSALENEIVYIKKLRQELFINMIKLEILETKLYILEEVVLLSKTITSPSSSIKDSLNVASSIDDNKMRGKYSSILYEFSVNVCVVVT</sequence>